<proteinExistence type="predicted"/>
<gene>
    <name evidence="2" type="ORF">QBC46DRAFT_400362</name>
</gene>
<name>A0AAN6MWN0_9PEZI</name>
<evidence type="ECO:0000256" key="1">
    <source>
        <dbReference type="SAM" id="MobiDB-lite"/>
    </source>
</evidence>
<evidence type="ECO:0000313" key="2">
    <source>
        <dbReference type="EMBL" id="KAK3934241.1"/>
    </source>
</evidence>
<evidence type="ECO:0000313" key="3">
    <source>
        <dbReference type="Proteomes" id="UP001303473"/>
    </source>
</evidence>
<accession>A0AAN6MWN0</accession>
<reference evidence="3" key="1">
    <citation type="journal article" date="2023" name="Mol. Phylogenet. Evol.">
        <title>Genome-scale phylogeny and comparative genomics of the fungal order Sordariales.</title>
        <authorList>
            <person name="Hensen N."/>
            <person name="Bonometti L."/>
            <person name="Westerberg I."/>
            <person name="Brannstrom I.O."/>
            <person name="Guillou S."/>
            <person name="Cros-Aarteil S."/>
            <person name="Calhoun S."/>
            <person name="Haridas S."/>
            <person name="Kuo A."/>
            <person name="Mondo S."/>
            <person name="Pangilinan J."/>
            <person name="Riley R."/>
            <person name="LaButti K."/>
            <person name="Andreopoulos B."/>
            <person name="Lipzen A."/>
            <person name="Chen C."/>
            <person name="Yan M."/>
            <person name="Daum C."/>
            <person name="Ng V."/>
            <person name="Clum A."/>
            <person name="Steindorff A."/>
            <person name="Ohm R.A."/>
            <person name="Martin F."/>
            <person name="Silar P."/>
            <person name="Natvig D.O."/>
            <person name="Lalanne C."/>
            <person name="Gautier V."/>
            <person name="Ament-Velasquez S.L."/>
            <person name="Kruys A."/>
            <person name="Hutchinson M.I."/>
            <person name="Powell A.J."/>
            <person name="Barry K."/>
            <person name="Miller A.N."/>
            <person name="Grigoriev I.V."/>
            <person name="Debuchy R."/>
            <person name="Gladieux P."/>
            <person name="Hiltunen Thoren M."/>
            <person name="Johannesson H."/>
        </authorList>
    </citation>
    <scope>NUCLEOTIDE SEQUENCE [LARGE SCALE GENOMIC DNA]</scope>
    <source>
        <strain evidence="3">CBS 340.73</strain>
    </source>
</reference>
<sequence>MPARRQTEGGQQGRGRGQPLQDLPNRRACSCRGFPEAARPHGEPEGVQGETRGRSELVAKREEGAGRIAGGTGGVRRGEAHGPPAGGGLLARQGPCPKRQGGLLTATGPPQAEAQPGPGRRGGGLSTEVGPSLASGRGQKGTEPHQGGPPRRQPPLRRGATPQKAGRQERPRHPAPPQAEEGAKRDEDPGTAAGRDPARERAATTTSTAPVERAGAAATCEKKCEMRASEGNPEIPTGKKETSGALSKIGEKVLRARTEVRCKVGGRHLRSYLRMTMSNSNVTILVGENETTAMLLF</sequence>
<dbReference type="EMBL" id="MU854012">
    <property type="protein sequence ID" value="KAK3934241.1"/>
    <property type="molecule type" value="Genomic_DNA"/>
</dbReference>
<dbReference type="AlphaFoldDB" id="A0AAN6MWN0"/>
<comment type="caution">
    <text evidence="2">The sequence shown here is derived from an EMBL/GenBank/DDBJ whole genome shotgun (WGS) entry which is preliminary data.</text>
</comment>
<dbReference type="Proteomes" id="UP001303473">
    <property type="component" value="Unassembled WGS sequence"/>
</dbReference>
<feature type="compositionally biased region" description="Basic and acidic residues" evidence="1">
    <location>
        <begin position="51"/>
        <end position="65"/>
    </location>
</feature>
<feature type="region of interest" description="Disordered" evidence="1">
    <location>
        <begin position="1"/>
        <end position="216"/>
    </location>
</feature>
<keyword evidence="3" id="KW-1185">Reference proteome</keyword>
<protein>
    <submittedName>
        <fullName evidence="2">Uncharacterized protein</fullName>
    </submittedName>
</protein>
<feature type="compositionally biased region" description="Low complexity" evidence="1">
    <location>
        <begin position="105"/>
        <end position="118"/>
    </location>
</feature>
<organism evidence="2 3">
    <name type="scientific">Diplogelasinospora grovesii</name>
    <dbReference type="NCBI Taxonomy" id="303347"/>
    <lineage>
        <taxon>Eukaryota</taxon>
        <taxon>Fungi</taxon>
        <taxon>Dikarya</taxon>
        <taxon>Ascomycota</taxon>
        <taxon>Pezizomycotina</taxon>
        <taxon>Sordariomycetes</taxon>
        <taxon>Sordariomycetidae</taxon>
        <taxon>Sordariales</taxon>
        <taxon>Diplogelasinosporaceae</taxon>
        <taxon>Diplogelasinospora</taxon>
    </lineage>
</organism>